<dbReference type="Proteomes" id="UP000813444">
    <property type="component" value="Unassembled WGS sequence"/>
</dbReference>
<protein>
    <recommendedName>
        <fullName evidence="8">Rhodopsin domain-containing protein</fullName>
    </recommendedName>
</protein>
<keyword evidence="3 7" id="KW-1133">Transmembrane helix</keyword>
<organism evidence="9 10">
    <name type="scientific">Stachybotrys elegans</name>
    <dbReference type="NCBI Taxonomy" id="80388"/>
    <lineage>
        <taxon>Eukaryota</taxon>
        <taxon>Fungi</taxon>
        <taxon>Dikarya</taxon>
        <taxon>Ascomycota</taxon>
        <taxon>Pezizomycotina</taxon>
        <taxon>Sordariomycetes</taxon>
        <taxon>Hypocreomycetidae</taxon>
        <taxon>Hypocreales</taxon>
        <taxon>Stachybotryaceae</taxon>
        <taxon>Stachybotrys</taxon>
    </lineage>
</organism>
<comment type="similarity">
    <text evidence="5">Belongs to the SAT4 family.</text>
</comment>
<evidence type="ECO:0000313" key="9">
    <source>
        <dbReference type="EMBL" id="KAH7313912.1"/>
    </source>
</evidence>
<evidence type="ECO:0000256" key="5">
    <source>
        <dbReference type="ARBA" id="ARBA00038359"/>
    </source>
</evidence>
<feature type="transmembrane region" description="Helical" evidence="7">
    <location>
        <begin position="42"/>
        <end position="62"/>
    </location>
</feature>
<evidence type="ECO:0000256" key="2">
    <source>
        <dbReference type="ARBA" id="ARBA00022692"/>
    </source>
</evidence>
<evidence type="ECO:0000256" key="3">
    <source>
        <dbReference type="ARBA" id="ARBA00022989"/>
    </source>
</evidence>
<evidence type="ECO:0000256" key="6">
    <source>
        <dbReference type="SAM" id="MobiDB-lite"/>
    </source>
</evidence>
<dbReference type="GO" id="GO:0016020">
    <property type="term" value="C:membrane"/>
    <property type="evidence" value="ECO:0007669"/>
    <property type="project" value="UniProtKB-SubCell"/>
</dbReference>
<feature type="transmembrane region" description="Helical" evidence="7">
    <location>
        <begin position="200"/>
        <end position="218"/>
    </location>
</feature>
<dbReference type="Pfam" id="PF20684">
    <property type="entry name" value="Fung_rhodopsin"/>
    <property type="match status" value="1"/>
</dbReference>
<sequence length="361" mass="39400">MADNVAAQIMGTIWSLWTLATVFLVLRFYCKKLRHAHYKADDWVLVVAWLATLGNTTAITIIELGSQNASPGPPSERVTNARALTGMISVTFGITSQSLSKVSFGLTLLHFADGWTRRFILGSIVLINLFFGLGALLFWVGCDPIAKAWKPRTPGSCWNTEFNLNFGIFVSVFSGFLDLVFSLIPWKIILGLQMNKREKIGVAVAMSMGSAAAIMAFLKAAHLKSLKVGKPDPTLTVFAVGEPAVTIMAASIPFCRVLVKKMTSSRQYELTGMRASTGKSNQASEGGPSKHQVSVVATRKDPYNEVGDGESDRSILGASTEQFAHGKGITRATEIDVHFETRSSSDRHRDPEENDWDRPVA</sequence>
<keyword evidence="4 7" id="KW-0472">Membrane</keyword>
<comment type="subcellular location">
    <subcellularLocation>
        <location evidence="1">Membrane</location>
        <topology evidence="1">Multi-pass membrane protein</topology>
    </subcellularLocation>
</comment>
<feature type="domain" description="Rhodopsin" evidence="8">
    <location>
        <begin position="26"/>
        <end position="261"/>
    </location>
</feature>
<name>A0A8K0SLQ5_9HYPO</name>
<evidence type="ECO:0000313" key="10">
    <source>
        <dbReference type="Proteomes" id="UP000813444"/>
    </source>
</evidence>
<feature type="transmembrane region" description="Helical" evidence="7">
    <location>
        <begin position="238"/>
        <end position="259"/>
    </location>
</feature>
<dbReference type="PANTHER" id="PTHR33048:SF42">
    <property type="entry name" value="INTEGRAL MEMBRANE PROTEIN"/>
    <property type="match status" value="1"/>
</dbReference>
<feature type="transmembrane region" description="Helical" evidence="7">
    <location>
        <begin position="119"/>
        <end position="140"/>
    </location>
</feature>
<evidence type="ECO:0000259" key="8">
    <source>
        <dbReference type="Pfam" id="PF20684"/>
    </source>
</evidence>
<feature type="transmembrane region" description="Helical" evidence="7">
    <location>
        <begin position="166"/>
        <end position="188"/>
    </location>
</feature>
<keyword evidence="10" id="KW-1185">Reference proteome</keyword>
<gene>
    <name evidence="9" type="ORF">B0I35DRAFT_513487</name>
</gene>
<dbReference type="OrthoDB" id="5417887at2759"/>
<keyword evidence="2 7" id="KW-0812">Transmembrane</keyword>
<proteinExistence type="inferred from homology"/>
<dbReference type="PANTHER" id="PTHR33048">
    <property type="entry name" value="PTH11-LIKE INTEGRAL MEMBRANE PROTEIN (AFU_ORTHOLOGUE AFUA_5G11245)"/>
    <property type="match status" value="1"/>
</dbReference>
<dbReference type="AlphaFoldDB" id="A0A8K0SLQ5"/>
<feature type="region of interest" description="Disordered" evidence="6">
    <location>
        <begin position="272"/>
        <end position="361"/>
    </location>
</feature>
<dbReference type="InterPro" id="IPR052337">
    <property type="entry name" value="SAT4-like"/>
</dbReference>
<accession>A0A8K0SLQ5</accession>
<dbReference type="EMBL" id="JAGPNK010000009">
    <property type="protein sequence ID" value="KAH7313912.1"/>
    <property type="molecule type" value="Genomic_DNA"/>
</dbReference>
<dbReference type="InterPro" id="IPR049326">
    <property type="entry name" value="Rhodopsin_dom_fungi"/>
</dbReference>
<evidence type="ECO:0000256" key="1">
    <source>
        <dbReference type="ARBA" id="ARBA00004141"/>
    </source>
</evidence>
<evidence type="ECO:0000256" key="7">
    <source>
        <dbReference type="SAM" id="Phobius"/>
    </source>
</evidence>
<reference evidence="9" key="1">
    <citation type="journal article" date="2021" name="Nat. Commun.">
        <title>Genetic determinants of endophytism in the Arabidopsis root mycobiome.</title>
        <authorList>
            <person name="Mesny F."/>
            <person name="Miyauchi S."/>
            <person name="Thiergart T."/>
            <person name="Pickel B."/>
            <person name="Atanasova L."/>
            <person name="Karlsson M."/>
            <person name="Huettel B."/>
            <person name="Barry K.W."/>
            <person name="Haridas S."/>
            <person name="Chen C."/>
            <person name="Bauer D."/>
            <person name="Andreopoulos W."/>
            <person name="Pangilinan J."/>
            <person name="LaButti K."/>
            <person name="Riley R."/>
            <person name="Lipzen A."/>
            <person name="Clum A."/>
            <person name="Drula E."/>
            <person name="Henrissat B."/>
            <person name="Kohler A."/>
            <person name="Grigoriev I.V."/>
            <person name="Martin F.M."/>
            <person name="Hacquard S."/>
        </authorList>
    </citation>
    <scope>NUCLEOTIDE SEQUENCE</scope>
    <source>
        <strain evidence="9">MPI-CAGE-CH-0235</strain>
    </source>
</reference>
<feature type="transmembrane region" description="Helical" evidence="7">
    <location>
        <begin position="6"/>
        <end position="30"/>
    </location>
</feature>
<feature type="compositionally biased region" description="Basic and acidic residues" evidence="6">
    <location>
        <begin position="333"/>
        <end position="361"/>
    </location>
</feature>
<comment type="caution">
    <text evidence="9">The sequence shown here is derived from an EMBL/GenBank/DDBJ whole genome shotgun (WGS) entry which is preliminary data.</text>
</comment>
<evidence type="ECO:0000256" key="4">
    <source>
        <dbReference type="ARBA" id="ARBA00023136"/>
    </source>
</evidence>